<feature type="domain" description="Response regulatory" evidence="3">
    <location>
        <begin position="7"/>
        <end position="125"/>
    </location>
</feature>
<evidence type="ECO:0000313" key="4">
    <source>
        <dbReference type="EMBL" id="GAA1773263.1"/>
    </source>
</evidence>
<dbReference type="SUPFAM" id="SSF46894">
    <property type="entry name" value="C-terminal effector domain of the bipartite response regulators"/>
    <property type="match status" value="1"/>
</dbReference>
<keyword evidence="1" id="KW-0238">DNA-binding</keyword>
<dbReference type="PANTHER" id="PTHR43214:SF43">
    <property type="entry name" value="TWO-COMPONENT RESPONSE REGULATOR"/>
    <property type="match status" value="1"/>
</dbReference>
<dbReference type="InterPro" id="IPR039420">
    <property type="entry name" value="WalR-like"/>
</dbReference>
<dbReference type="SMART" id="SM00448">
    <property type="entry name" value="REC"/>
    <property type="match status" value="1"/>
</dbReference>
<dbReference type="Gene3D" id="3.40.50.2300">
    <property type="match status" value="1"/>
</dbReference>
<sequence length="221" mass="23567">MSTKPISLVAIDDHPLILMGIAAALTQQAAGIDWLGSASSRAQLNALVVSLAAPPDIVLYDLHLSDDSDPAEGIAWAAALGIRPIVLTSEIRPVPIRSAVAAGARGVILKADPVERMVEVIRTAYAGDFAVSGDLAFVLANDEVMVPRLAPRELQALRLLASGVPRKAIGHQMDPQVELSTVVTYFNRICKKYQELGREVRSPFEAIHAASADGYLETPDL</sequence>
<keyword evidence="5" id="KW-1185">Reference proteome</keyword>
<protein>
    <submittedName>
        <fullName evidence="4">Two-component system response regulator NarL</fullName>
    </submittedName>
</protein>
<name>A0ABP4X8K0_9MICO</name>
<evidence type="ECO:0000256" key="2">
    <source>
        <dbReference type="PROSITE-ProRule" id="PRU00169"/>
    </source>
</evidence>
<organism evidence="4 5">
    <name type="scientific">Nostocoides vanveenii</name>
    <dbReference type="NCBI Taxonomy" id="330835"/>
    <lineage>
        <taxon>Bacteria</taxon>
        <taxon>Bacillati</taxon>
        <taxon>Actinomycetota</taxon>
        <taxon>Actinomycetes</taxon>
        <taxon>Micrococcales</taxon>
        <taxon>Intrasporangiaceae</taxon>
        <taxon>Nostocoides</taxon>
    </lineage>
</organism>
<dbReference type="PROSITE" id="PS50110">
    <property type="entry name" value="RESPONSE_REGULATORY"/>
    <property type="match status" value="1"/>
</dbReference>
<dbReference type="InterPro" id="IPR016032">
    <property type="entry name" value="Sig_transdc_resp-reg_C-effctor"/>
</dbReference>
<comment type="caution">
    <text evidence="4">The sequence shown here is derived from an EMBL/GenBank/DDBJ whole genome shotgun (WGS) entry which is preliminary data.</text>
</comment>
<evidence type="ECO:0000259" key="3">
    <source>
        <dbReference type="PROSITE" id="PS50110"/>
    </source>
</evidence>
<gene>
    <name evidence="4" type="primary">narL</name>
    <name evidence="4" type="ORF">GCM10009810_33070</name>
</gene>
<dbReference type="Proteomes" id="UP001501475">
    <property type="component" value="Unassembled WGS sequence"/>
</dbReference>
<reference evidence="5" key="1">
    <citation type="journal article" date="2019" name="Int. J. Syst. Evol. Microbiol.">
        <title>The Global Catalogue of Microorganisms (GCM) 10K type strain sequencing project: providing services to taxonomists for standard genome sequencing and annotation.</title>
        <authorList>
            <consortium name="The Broad Institute Genomics Platform"/>
            <consortium name="The Broad Institute Genome Sequencing Center for Infectious Disease"/>
            <person name="Wu L."/>
            <person name="Ma J."/>
        </authorList>
    </citation>
    <scope>NUCLEOTIDE SEQUENCE [LARGE SCALE GENOMIC DNA]</scope>
    <source>
        <strain evidence="5">JCM 15591</strain>
    </source>
</reference>
<keyword evidence="2" id="KW-0597">Phosphoprotein</keyword>
<proteinExistence type="predicted"/>
<evidence type="ECO:0000313" key="5">
    <source>
        <dbReference type="Proteomes" id="UP001501475"/>
    </source>
</evidence>
<dbReference type="EMBL" id="BAAAPN010000098">
    <property type="protein sequence ID" value="GAA1773263.1"/>
    <property type="molecule type" value="Genomic_DNA"/>
</dbReference>
<dbReference type="InterPro" id="IPR001789">
    <property type="entry name" value="Sig_transdc_resp-reg_receiver"/>
</dbReference>
<dbReference type="RefSeq" id="WP_324385425.1">
    <property type="nucleotide sequence ID" value="NZ_BAAAPN010000098.1"/>
</dbReference>
<evidence type="ECO:0000256" key="1">
    <source>
        <dbReference type="ARBA" id="ARBA00023125"/>
    </source>
</evidence>
<dbReference type="SUPFAM" id="SSF52172">
    <property type="entry name" value="CheY-like"/>
    <property type="match status" value="1"/>
</dbReference>
<feature type="modified residue" description="4-aspartylphosphate" evidence="2">
    <location>
        <position position="61"/>
    </location>
</feature>
<dbReference type="InterPro" id="IPR011006">
    <property type="entry name" value="CheY-like_superfamily"/>
</dbReference>
<dbReference type="PANTHER" id="PTHR43214">
    <property type="entry name" value="TWO-COMPONENT RESPONSE REGULATOR"/>
    <property type="match status" value="1"/>
</dbReference>
<accession>A0ABP4X8K0</accession>